<feature type="region of interest" description="Disordered" evidence="1">
    <location>
        <begin position="336"/>
        <end position="370"/>
    </location>
</feature>
<feature type="region of interest" description="Disordered" evidence="1">
    <location>
        <begin position="1"/>
        <end position="83"/>
    </location>
</feature>
<keyword evidence="3" id="KW-1185">Reference proteome</keyword>
<feature type="compositionally biased region" description="Basic and acidic residues" evidence="1">
    <location>
        <begin position="60"/>
        <end position="83"/>
    </location>
</feature>
<dbReference type="AlphaFoldDB" id="A0A8X7QD17"/>
<feature type="region of interest" description="Disordered" evidence="1">
    <location>
        <begin position="219"/>
        <end position="252"/>
    </location>
</feature>
<feature type="compositionally biased region" description="Basic and acidic residues" evidence="1">
    <location>
        <begin position="228"/>
        <end position="244"/>
    </location>
</feature>
<feature type="compositionally biased region" description="Basic and acidic residues" evidence="1">
    <location>
        <begin position="17"/>
        <end position="42"/>
    </location>
</feature>
<dbReference type="OrthoDB" id="10289255at2759"/>
<accession>A0A8X7QD17</accession>
<dbReference type="EMBL" id="JAAMPC010000014">
    <property type="protein sequence ID" value="KAG2265833.1"/>
    <property type="molecule type" value="Genomic_DNA"/>
</dbReference>
<evidence type="ECO:0000313" key="2">
    <source>
        <dbReference type="EMBL" id="KAG2265833.1"/>
    </source>
</evidence>
<feature type="compositionally biased region" description="Basic and acidic residues" evidence="1">
    <location>
        <begin position="336"/>
        <end position="363"/>
    </location>
</feature>
<name>A0A8X7QD17_BRACI</name>
<organism evidence="2 3">
    <name type="scientific">Brassica carinata</name>
    <name type="common">Ethiopian mustard</name>
    <name type="synonym">Abyssinian cabbage</name>
    <dbReference type="NCBI Taxonomy" id="52824"/>
    <lineage>
        <taxon>Eukaryota</taxon>
        <taxon>Viridiplantae</taxon>
        <taxon>Streptophyta</taxon>
        <taxon>Embryophyta</taxon>
        <taxon>Tracheophyta</taxon>
        <taxon>Spermatophyta</taxon>
        <taxon>Magnoliopsida</taxon>
        <taxon>eudicotyledons</taxon>
        <taxon>Gunneridae</taxon>
        <taxon>Pentapetalae</taxon>
        <taxon>rosids</taxon>
        <taxon>malvids</taxon>
        <taxon>Brassicales</taxon>
        <taxon>Brassicaceae</taxon>
        <taxon>Brassiceae</taxon>
        <taxon>Brassica</taxon>
    </lineage>
</organism>
<feature type="compositionally biased region" description="Polar residues" evidence="1">
    <location>
        <begin position="47"/>
        <end position="59"/>
    </location>
</feature>
<comment type="caution">
    <text evidence="2">The sequence shown here is derived from an EMBL/GenBank/DDBJ whole genome shotgun (WGS) entry which is preliminary data.</text>
</comment>
<feature type="compositionally biased region" description="Polar residues" evidence="1">
    <location>
        <begin position="301"/>
        <end position="313"/>
    </location>
</feature>
<feature type="compositionally biased region" description="Basic and acidic residues" evidence="1">
    <location>
        <begin position="1"/>
        <end position="10"/>
    </location>
</feature>
<proteinExistence type="predicted"/>
<sequence length="384" mass="46012">MRQDQKRQRTESSYGPSRERRAKTIDKQRREAQNNLQEERLMIPENRNVNAQENLQQQADMERQNREAQEKAQEERRRQIDNERRQARLRLERMKPRVLTSNVDQLREALPHIGIERKEGDGIAFRARFHDRSQSDHGNRVKKDIIVIRGSGTRSVEKAVVRYDRDTRFRDENMEATPDRDPIAHAIYWEKKVQELRVRNAEMKQRRANETIQKQRLRNAEMQQRRANKTESRSIEETKGETVDMRPSGSGEKAVVRYDRDTRFWEDKMEQQRLSDALMQHMRSNEIVSRSTKETKVHGFTYSQGNRGQTRPSGSGRWSPVVRYDRDTRSWEENREYLESSVRENKATQRDDEMQQRRSRETESIFSQQQKNRVRKLNIEFTLL</sequence>
<protein>
    <submittedName>
        <fullName evidence="2">Uncharacterized protein</fullName>
    </submittedName>
</protein>
<reference evidence="2 3" key="1">
    <citation type="submission" date="2020-02" db="EMBL/GenBank/DDBJ databases">
        <authorList>
            <person name="Ma Q."/>
            <person name="Huang Y."/>
            <person name="Song X."/>
            <person name="Pei D."/>
        </authorList>
    </citation>
    <scope>NUCLEOTIDE SEQUENCE [LARGE SCALE GENOMIC DNA]</scope>
    <source>
        <strain evidence="2">Sxm20200214</strain>
        <tissue evidence="2">Leaf</tissue>
    </source>
</reference>
<dbReference type="Proteomes" id="UP000886595">
    <property type="component" value="Unassembled WGS sequence"/>
</dbReference>
<gene>
    <name evidence="2" type="ORF">Bca52824_072912</name>
</gene>
<evidence type="ECO:0000256" key="1">
    <source>
        <dbReference type="SAM" id="MobiDB-lite"/>
    </source>
</evidence>
<feature type="region of interest" description="Disordered" evidence="1">
    <location>
        <begin position="301"/>
        <end position="321"/>
    </location>
</feature>
<evidence type="ECO:0000313" key="3">
    <source>
        <dbReference type="Proteomes" id="UP000886595"/>
    </source>
</evidence>